<dbReference type="InterPro" id="IPR047904">
    <property type="entry name" value="MARCHF9_RING_CH-C4HC3"/>
</dbReference>
<dbReference type="Proteomes" id="UP001652641">
    <property type="component" value="Chromosome 16"/>
</dbReference>
<evidence type="ECO:0000259" key="15">
    <source>
        <dbReference type="PROSITE" id="PS51292"/>
    </source>
</evidence>
<dbReference type="RefSeq" id="XP_072598837.1">
    <property type="nucleotide sequence ID" value="XM_072742736.1"/>
</dbReference>
<feature type="compositionally biased region" description="Polar residues" evidence="13">
    <location>
        <begin position="294"/>
        <end position="304"/>
    </location>
</feature>
<dbReference type="Pfam" id="PF12906">
    <property type="entry name" value="RINGv"/>
    <property type="match status" value="1"/>
</dbReference>
<keyword evidence="9" id="KW-0833">Ubl conjugation pathway</keyword>
<dbReference type="Gene3D" id="3.30.40.10">
    <property type="entry name" value="Zinc/RING finger domain, C3HC4 (zinc finger)"/>
    <property type="match status" value="1"/>
</dbReference>
<dbReference type="SUPFAM" id="SSF57850">
    <property type="entry name" value="RING/U-box"/>
    <property type="match status" value="1"/>
</dbReference>
<evidence type="ECO:0000256" key="9">
    <source>
        <dbReference type="ARBA" id="ARBA00022786"/>
    </source>
</evidence>
<comment type="catalytic activity">
    <reaction evidence="1">
        <text>S-ubiquitinyl-[E2 ubiquitin-conjugating enzyme]-L-cysteine + [acceptor protein]-L-lysine = [E2 ubiquitin-conjugating enzyme]-L-cysteine + N(6)-ubiquitinyl-[acceptor protein]-L-lysine.</text>
        <dbReference type="EC" id="2.3.2.27"/>
    </reaction>
</comment>
<feature type="compositionally biased region" description="Pro residues" evidence="13">
    <location>
        <begin position="83"/>
        <end position="98"/>
    </location>
</feature>
<protein>
    <recommendedName>
        <fullName evidence="4">RING-type E3 ubiquitin transferase</fullName>
        <ecNumber evidence="4">2.3.2.27</ecNumber>
    </recommendedName>
</protein>
<keyword evidence="12 14" id="KW-0472">Membrane</keyword>
<evidence type="ECO:0000313" key="16">
    <source>
        <dbReference type="Proteomes" id="UP001652641"/>
    </source>
</evidence>
<dbReference type="GeneID" id="112922212"/>
<evidence type="ECO:0000256" key="8">
    <source>
        <dbReference type="ARBA" id="ARBA00022771"/>
    </source>
</evidence>
<keyword evidence="7" id="KW-0479">Metal-binding</keyword>
<keyword evidence="10" id="KW-0862">Zinc</keyword>
<accession>A0ABM4Z8H3</accession>
<evidence type="ECO:0000256" key="2">
    <source>
        <dbReference type="ARBA" id="ARBA00004127"/>
    </source>
</evidence>
<proteinExistence type="predicted"/>
<dbReference type="InterPro" id="IPR011016">
    <property type="entry name" value="Znf_RING-CH"/>
</dbReference>
<comment type="subcellular location">
    <subcellularLocation>
        <location evidence="2">Endomembrane system</location>
        <topology evidence="2">Multi-pass membrane protein</topology>
    </subcellularLocation>
</comment>
<evidence type="ECO:0000256" key="14">
    <source>
        <dbReference type="SAM" id="Phobius"/>
    </source>
</evidence>
<evidence type="ECO:0000256" key="10">
    <source>
        <dbReference type="ARBA" id="ARBA00022833"/>
    </source>
</evidence>
<keyword evidence="6 14" id="KW-0812">Transmembrane</keyword>
<reference evidence="17" key="1">
    <citation type="submission" date="2025-08" db="UniProtKB">
        <authorList>
            <consortium name="RefSeq"/>
        </authorList>
    </citation>
    <scope>IDENTIFICATION</scope>
    <source>
        <tissue evidence="17">Cell line</tissue>
    </source>
</reference>
<evidence type="ECO:0000256" key="11">
    <source>
        <dbReference type="ARBA" id="ARBA00022989"/>
    </source>
</evidence>
<organism evidence="16 17">
    <name type="scientific">Vulpes vulpes</name>
    <name type="common">Red fox</name>
    <dbReference type="NCBI Taxonomy" id="9627"/>
    <lineage>
        <taxon>Eukaryota</taxon>
        <taxon>Metazoa</taxon>
        <taxon>Chordata</taxon>
        <taxon>Craniata</taxon>
        <taxon>Vertebrata</taxon>
        <taxon>Euteleostomi</taxon>
        <taxon>Mammalia</taxon>
        <taxon>Eutheria</taxon>
        <taxon>Laurasiatheria</taxon>
        <taxon>Carnivora</taxon>
        <taxon>Caniformia</taxon>
        <taxon>Canidae</taxon>
        <taxon>Vulpes</taxon>
    </lineage>
</organism>
<sequence>MLKSRLRMFLNELKLLVLTGGGRPRAEPQPRGGGGGGGGGCGWAPFAGCSARDGDGDGDGDEEEYYGSEPRARGLAGDKEPRAGPPPPPAPPPPPPPGALDALSLSSSLDSGLRTPQCRICFQGPEQGELLSPCRCDGSVRCTHQPCLIRWISERGSWSCELCYFKYQVLAISTKNPLQWQAISLTVIEKVQIAAIVLGSLFLVASISWLIWSSLSPSAKWQRQDLLFQICYGMYGFMDVVCIGLIVHEGSSVYRIFKRWQAVNQQWKVLNYDKTKDIGGDAGGGTAGKPGPRTSRTGPPSGATSRPPAARRMRTLLPQRCGYTILHLLGQLRPPDARSSSHSGREVVMRVTTV</sequence>
<evidence type="ECO:0000256" key="7">
    <source>
        <dbReference type="ARBA" id="ARBA00022723"/>
    </source>
</evidence>
<feature type="region of interest" description="Disordered" evidence="13">
    <location>
        <begin position="48"/>
        <end position="104"/>
    </location>
</feature>
<evidence type="ECO:0000256" key="5">
    <source>
        <dbReference type="ARBA" id="ARBA00022679"/>
    </source>
</evidence>
<evidence type="ECO:0000256" key="3">
    <source>
        <dbReference type="ARBA" id="ARBA00004906"/>
    </source>
</evidence>
<comment type="pathway">
    <text evidence="3">Protein modification; protein ubiquitination.</text>
</comment>
<evidence type="ECO:0000256" key="1">
    <source>
        <dbReference type="ARBA" id="ARBA00000900"/>
    </source>
</evidence>
<feature type="region of interest" description="Disordered" evidence="13">
    <location>
        <begin position="280"/>
        <end position="310"/>
    </location>
</feature>
<evidence type="ECO:0000256" key="6">
    <source>
        <dbReference type="ARBA" id="ARBA00022692"/>
    </source>
</evidence>
<dbReference type="InterPro" id="IPR013083">
    <property type="entry name" value="Znf_RING/FYVE/PHD"/>
</dbReference>
<evidence type="ECO:0000256" key="12">
    <source>
        <dbReference type="ARBA" id="ARBA00023136"/>
    </source>
</evidence>
<keyword evidence="11 14" id="KW-1133">Transmembrane helix</keyword>
<evidence type="ECO:0000313" key="17">
    <source>
        <dbReference type="RefSeq" id="XP_072598837.1"/>
    </source>
</evidence>
<feature type="compositionally biased region" description="Basic and acidic residues" evidence="13">
    <location>
        <begin position="70"/>
        <end position="82"/>
    </location>
</feature>
<evidence type="ECO:0000256" key="4">
    <source>
        <dbReference type="ARBA" id="ARBA00012483"/>
    </source>
</evidence>
<dbReference type="EC" id="2.3.2.27" evidence="4"/>
<gene>
    <name evidence="17" type="primary">MARCHF9</name>
</gene>
<dbReference type="SMART" id="SM00744">
    <property type="entry name" value="RINGv"/>
    <property type="match status" value="1"/>
</dbReference>
<feature type="transmembrane region" description="Helical" evidence="14">
    <location>
        <begin position="226"/>
        <end position="247"/>
    </location>
</feature>
<dbReference type="PROSITE" id="PS51292">
    <property type="entry name" value="ZF_RING_CH"/>
    <property type="match status" value="1"/>
</dbReference>
<keyword evidence="16" id="KW-1185">Reference proteome</keyword>
<name>A0ABM4Z8H3_VULVU</name>
<feature type="region of interest" description="Disordered" evidence="13">
    <location>
        <begin position="20"/>
        <end position="39"/>
    </location>
</feature>
<feature type="region of interest" description="Disordered" evidence="13">
    <location>
        <begin position="334"/>
        <end position="354"/>
    </location>
</feature>
<keyword evidence="5" id="KW-0808">Transferase</keyword>
<dbReference type="PANTHER" id="PTHR46053:SF4">
    <property type="entry name" value="E3 UBIQUITIN-PROTEIN LIGASE MARCHF9"/>
    <property type="match status" value="1"/>
</dbReference>
<feature type="domain" description="RING-CH-type" evidence="15">
    <location>
        <begin position="110"/>
        <end position="170"/>
    </location>
</feature>
<dbReference type="PANTHER" id="PTHR46053">
    <property type="entry name" value="E3 UBIQUITIN-PROTEIN LIGASE MARCH4-LIKE"/>
    <property type="match status" value="1"/>
</dbReference>
<dbReference type="SUPFAM" id="SSF101447">
    <property type="entry name" value="Formin homology 2 domain (FH2 domain)"/>
    <property type="match status" value="1"/>
</dbReference>
<dbReference type="InterPro" id="IPR046356">
    <property type="entry name" value="MARCHF4/9/11"/>
</dbReference>
<dbReference type="CDD" id="cd16811">
    <property type="entry name" value="RING_CH-C4HC3_MARCH4_9"/>
    <property type="match status" value="1"/>
</dbReference>
<evidence type="ECO:0000256" key="13">
    <source>
        <dbReference type="SAM" id="MobiDB-lite"/>
    </source>
</evidence>
<feature type="compositionally biased region" description="Acidic residues" evidence="13">
    <location>
        <begin position="56"/>
        <end position="66"/>
    </location>
</feature>
<feature type="transmembrane region" description="Helical" evidence="14">
    <location>
        <begin position="193"/>
        <end position="214"/>
    </location>
</feature>
<keyword evidence="8" id="KW-0863">Zinc-finger</keyword>